<name>A0A2J6TKQ8_9HELO</name>
<proteinExistence type="predicted"/>
<dbReference type="GeneID" id="36594608"/>
<dbReference type="PANTHER" id="PTHR33112">
    <property type="entry name" value="DOMAIN PROTEIN, PUTATIVE-RELATED"/>
    <property type="match status" value="1"/>
</dbReference>
<dbReference type="Pfam" id="PF06985">
    <property type="entry name" value="HET"/>
    <property type="match status" value="1"/>
</dbReference>
<dbReference type="InParanoid" id="A0A2J6TKQ8"/>
<dbReference type="STRING" id="1095630.A0A2J6TKQ8"/>
<organism evidence="2 3">
    <name type="scientific">Hyaloscypha bicolor E</name>
    <dbReference type="NCBI Taxonomy" id="1095630"/>
    <lineage>
        <taxon>Eukaryota</taxon>
        <taxon>Fungi</taxon>
        <taxon>Dikarya</taxon>
        <taxon>Ascomycota</taxon>
        <taxon>Pezizomycotina</taxon>
        <taxon>Leotiomycetes</taxon>
        <taxon>Helotiales</taxon>
        <taxon>Hyaloscyphaceae</taxon>
        <taxon>Hyaloscypha</taxon>
        <taxon>Hyaloscypha bicolor</taxon>
    </lineage>
</organism>
<feature type="domain" description="Heterokaryon incompatibility" evidence="1">
    <location>
        <begin position="209"/>
        <end position="297"/>
    </location>
</feature>
<dbReference type="RefSeq" id="XP_024740491.1">
    <property type="nucleotide sequence ID" value="XM_024886531.1"/>
</dbReference>
<dbReference type="Proteomes" id="UP000235371">
    <property type="component" value="Unassembled WGS sequence"/>
</dbReference>
<reference evidence="2 3" key="1">
    <citation type="submission" date="2016-04" db="EMBL/GenBank/DDBJ databases">
        <title>A degradative enzymes factory behind the ericoid mycorrhizal symbiosis.</title>
        <authorList>
            <consortium name="DOE Joint Genome Institute"/>
            <person name="Martino E."/>
            <person name="Morin E."/>
            <person name="Grelet G."/>
            <person name="Kuo A."/>
            <person name="Kohler A."/>
            <person name="Daghino S."/>
            <person name="Barry K."/>
            <person name="Choi C."/>
            <person name="Cichocki N."/>
            <person name="Clum A."/>
            <person name="Copeland A."/>
            <person name="Hainaut M."/>
            <person name="Haridas S."/>
            <person name="Labutti K."/>
            <person name="Lindquist E."/>
            <person name="Lipzen A."/>
            <person name="Khouja H.-R."/>
            <person name="Murat C."/>
            <person name="Ohm R."/>
            <person name="Olson A."/>
            <person name="Spatafora J."/>
            <person name="Veneault-Fourrey C."/>
            <person name="Henrissat B."/>
            <person name="Grigoriev I."/>
            <person name="Martin F."/>
            <person name="Perotto S."/>
        </authorList>
    </citation>
    <scope>NUCLEOTIDE SEQUENCE [LARGE SCALE GENOMIC DNA]</scope>
    <source>
        <strain evidence="2 3">E</strain>
    </source>
</reference>
<accession>A0A2J6TKQ8</accession>
<sequence>MSAVCDHCVQNVPLDLFLPLRALGRYSRGLGWFLGVEVFKGENAVAELDASRRKGCPLCKIMWTALEAAEPIWATNDFKGTGHNKILHAPRQHLSKEKYEPGIKVIVTVEGEMKITDGRRTSGVYWELKSKGYGKVFAAIRARAACDENFDMIKGWLRECTESHEPCSKHQGGETFLPTRLIDIGPGHDAAPLQPRLVMSSSLDRTTPYFVLSYCWGTDRGKTVHKTTRDNLPLHLENIETTNLNKTYIDTMEVIRKLGYRYIWIDALCIIQDDRSDFEVECSQMNQIYSRAYCTIVGPVFRRGWCLQEREMSPRVLHFTKSRILWECRESNASEDAPEMVSKEAQNLQLGSHLSSARLFDDQRTTAKLKTKSGVIYEGPKWERLAEAYSQRKLSVETDKLPAISGLAAALALRQPDDTYLAGIWRSDLLKGVSWIPTKWAERPPVDCPVSGASTDAMISSMQALSITKNELEPRTDDIWAPKPVQPSIPSWSWAAHNGPIRFCGESWYSGSWTKTIGDDGKEKWIKSKAEVDIVFASVNHIGEDPFGCVSGGELVLRGWVADIDLSGDRFHEEVEATDVFNAKCYSGPSGASMATYFDRDAGELPFLRVLLLQLGTGKNARGTNSNGDCGLVLVSRGGNSTVYRRVGMFDITGDKEMWHSLRKKGRVRII</sequence>
<keyword evidence="3" id="KW-1185">Reference proteome</keyword>
<dbReference type="InterPro" id="IPR010730">
    <property type="entry name" value="HET"/>
</dbReference>
<evidence type="ECO:0000313" key="3">
    <source>
        <dbReference type="Proteomes" id="UP000235371"/>
    </source>
</evidence>
<dbReference type="PANTHER" id="PTHR33112:SF8">
    <property type="entry name" value="HETEROKARYON INCOMPATIBILITY DOMAIN-CONTAINING PROTEIN"/>
    <property type="match status" value="1"/>
</dbReference>
<protein>
    <submittedName>
        <fullName evidence="2">HET-domain-containing protein</fullName>
    </submittedName>
</protein>
<gene>
    <name evidence="2" type="ORF">K444DRAFT_661033</name>
</gene>
<evidence type="ECO:0000313" key="2">
    <source>
        <dbReference type="EMBL" id="PMD63587.1"/>
    </source>
</evidence>
<evidence type="ECO:0000259" key="1">
    <source>
        <dbReference type="Pfam" id="PF06985"/>
    </source>
</evidence>
<dbReference type="EMBL" id="KZ613780">
    <property type="protein sequence ID" value="PMD63587.1"/>
    <property type="molecule type" value="Genomic_DNA"/>
</dbReference>
<dbReference type="OrthoDB" id="8300194at2759"/>
<dbReference type="AlphaFoldDB" id="A0A2J6TKQ8"/>